<name>A0A3M0GFF6_9FLAO</name>
<sequence length="235" mass="26092">MFQDLPFALTSGFVMAFMIGPVFFVLIETAATKGFRAAVALDTGVILADICFIGIAYLSSYQLLENLSNQPGLFVFGGAILIVYGLTIYLKRPTLAALDPNRTKIKKKGYLQLFVKGFLLNFINIGVLIFWLGIIIIVGPSVDGDPNRIMIFFTGLIGAFIITDLCKIVLAKQLKRFLTPRRIFKTKKVLGLLLIVCGLVLVVKGFIPKDRLDIQSGFEKYMEEQPTMKEIPEGE</sequence>
<feature type="transmembrane region" description="Helical" evidence="6">
    <location>
        <begin position="39"/>
        <end position="59"/>
    </location>
</feature>
<comment type="caution">
    <text evidence="7">The sequence shown here is derived from an EMBL/GenBank/DDBJ whole genome shotgun (WGS) entry which is preliminary data.</text>
</comment>
<organism evidence="7 8">
    <name type="scientific">Dokdonia sinensis</name>
    <dbReference type="NCBI Taxonomy" id="2479847"/>
    <lineage>
        <taxon>Bacteria</taxon>
        <taxon>Pseudomonadati</taxon>
        <taxon>Bacteroidota</taxon>
        <taxon>Flavobacteriia</taxon>
        <taxon>Flavobacteriales</taxon>
        <taxon>Flavobacteriaceae</taxon>
        <taxon>Dokdonia</taxon>
    </lineage>
</organism>
<proteinExistence type="predicted"/>
<evidence type="ECO:0000256" key="3">
    <source>
        <dbReference type="ARBA" id="ARBA00022692"/>
    </source>
</evidence>
<comment type="subcellular location">
    <subcellularLocation>
        <location evidence="1">Cell membrane</location>
        <topology evidence="1">Multi-pass membrane protein</topology>
    </subcellularLocation>
</comment>
<accession>A0A3M0GFF6</accession>
<dbReference type="EMBL" id="REFV01000002">
    <property type="protein sequence ID" value="RMB63217.1"/>
    <property type="molecule type" value="Genomic_DNA"/>
</dbReference>
<feature type="transmembrane region" description="Helical" evidence="6">
    <location>
        <begin position="71"/>
        <end position="90"/>
    </location>
</feature>
<feature type="transmembrane region" description="Helical" evidence="6">
    <location>
        <begin position="149"/>
        <end position="170"/>
    </location>
</feature>
<feature type="transmembrane region" description="Helical" evidence="6">
    <location>
        <begin position="190"/>
        <end position="207"/>
    </location>
</feature>
<feature type="transmembrane region" description="Helical" evidence="6">
    <location>
        <begin position="111"/>
        <end position="137"/>
    </location>
</feature>
<evidence type="ECO:0000256" key="1">
    <source>
        <dbReference type="ARBA" id="ARBA00004651"/>
    </source>
</evidence>
<dbReference type="OrthoDB" id="679767at2"/>
<evidence type="ECO:0000256" key="4">
    <source>
        <dbReference type="ARBA" id="ARBA00022989"/>
    </source>
</evidence>
<keyword evidence="3 6" id="KW-0812">Transmembrane</keyword>
<dbReference type="Proteomes" id="UP000281985">
    <property type="component" value="Unassembled WGS sequence"/>
</dbReference>
<evidence type="ECO:0000256" key="2">
    <source>
        <dbReference type="ARBA" id="ARBA00022475"/>
    </source>
</evidence>
<gene>
    <name evidence="7" type="ORF">EAX61_02145</name>
</gene>
<evidence type="ECO:0000256" key="5">
    <source>
        <dbReference type="ARBA" id="ARBA00023136"/>
    </source>
</evidence>
<evidence type="ECO:0000256" key="6">
    <source>
        <dbReference type="SAM" id="Phobius"/>
    </source>
</evidence>
<feature type="transmembrane region" description="Helical" evidence="6">
    <location>
        <begin position="6"/>
        <end position="27"/>
    </location>
</feature>
<dbReference type="Pfam" id="PF01810">
    <property type="entry name" value="LysE"/>
    <property type="match status" value="1"/>
</dbReference>
<dbReference type="PANTHER" id="PTHR30086">
    <property type="entry name" value="ARGININE EXPORTER PROTEIN ARGO"/>
    <property type="match status" value="1"/>
</dbReference>
<keyword evidence="2" id="KW-1003">Cell membrane</keyword>
<keyword evidence="4 6" id="KW-1133">Transmembrane helix</keyword>
<protein>
    <submittedName>
        <fullName evidence="7">LysE family translocator</fullName>
    </submittedName>
</protein>
<dbReference type="GO" id="GO:0015171">
    <property type="term" value="F:amino acid transmembrane transporter activity"/>
    <property type="evidence" value="ECO:0007669"/>
    <property type="project" value="TreeGrafter"/>
</dbReference>
<evidence type="ECO:0000313" key="7">
    <source>
        <dbReference type="EMBL" id="RMB63217.1"/>
    </source>
</evidence>
<keyword evidence="8" id="KW-1185">Reference proteome</keyword>
<dbReference type="GO" id="GO:0005886">
    <property type="term" value="C:plasma membrane"/>
    <property type="evidence" value="ECO:0007669"/>
    <property type="project" value="UniProtKB-SubCell"/>
</dbReference>
<keyword evidence="5 6" id="KW-0472">Membrane</keyword>
<dbReference type="AlphaFoldDB" id="A0A3M0GFF6"/>
<evidence type="ECO:0000313" key="8">
    <source>
        <dbReference type="Proteomes" id="UP000281985"/>
    </source>
</evidence>
<reference evidence="7 8" key="1">
    <citation type="submission" date="2018-10" db="EMBL/GenBank/DDBJ databases">
        <title>Dokdonia luteus sp. nov., isolated from sea water.</title>
        <authorList>
            <person name="Zhou L.Y."/>
            <person name="Du Z.J."/>
        </authorList>
    </citation>
    <scope>NUCLEOTIDE SEQUENCE [LARGE SCALE GENOMIC DNA]</scope>
    <source>
        <strain evidence="7 8">SH27</strain>
    </source>
</reference>
<dbReference type="RefSeq" id="WP_121916019.1">
    <property type="nucleotide sequence ID" value="NZ_REFV01000002.1"/>
</dbReference>
<dbReference type="PANTHER" id="PTHR30086:SF20">
    <property type="entry name" value="ARGININE EXPORTER PROTEIN ARGO-RELATED"/>
    <property type="match status" value="1"/>
</dbReference>
<dbReference type="InterPro" id="IPR001123">
    <property type="entry name" value="LeuE-type"/>
</dbReference>